<proteinExistence type="inferred from homology"/>
<protein>
    <recommendedName>
        <fullName evidence="5">NAB domain-containing protein</fullName>
    </recommendedName>
</protein>
<evidence type="ECO:0000259" key="5">
    <source>
        <dbReference type="PROSITE" id="PS51774"/>
    </source>
</evidence>
<feature type="compositionally biased region" description="Basic and acidic residues" evidence="4">
    <location>
        <begin position="438"/>
        <end position="464"/>
    </location>
</feature>
<dbReference type="InterPro" id="IPR011684">
    <property type="entry name" value="NAB"/>
</dbReference>
<gene>
    <name evidence="6" type="ORF">HPP92_000665</name>
</gene>
<dbReference type="GO" id="GO:0005774">
    <property type="term" value="C:vacuolar membrane"/>
    <property type="evidence" value="ECO:0007669"/>
    <property type="project" value="TreeGrafter"/>
</dbReference>
<organism evidence="6 7">
    <name type="scientific">Vanilla planifolia</name>
    <name type="common">Vanilla</name>
    <dbReference type="NCBI Taxonomy" id="51239"/>
    <lineage>
        <taxon>Eukaryota</taxon>
        <taxon>Viridiplantae</taxon>
        <taxon>Streptophyta</taxon>
        <taxon>Embryophyta</taxon>
        <taxon>Tracheophyta</taxon>
        <taxon>Spermatophyta</taxon>
        <taxon>Magnoliopsida</taxon>
        <taxon>Liliopsida</taxon>
        <taxon>Asparagales</taxon>
        <taxon>Orchidaceae</taxon>
        <taxon>Vanilloideae</taxon>
        <taxon>Vanilleae</taxon>
        <taxon>Vanilla</taxon>
    </lineage>
</organism>
<dbReference type="GO" id="GO:0003779">
    <property type="term" value="F:actin binding"/>
    <property type="evidence" value="ECO:0007669"/>
    <property type="project" value="InterPro"/>
</dbReference>
<dbReference type="PANTHER" id="PTHR32258:SF3">
    <property type="entry name" value="PROTEIN NETWORKED 4A"/>
    <property type="match status" value="1"/>
</dbReference>
<feature type="region of interest" description="Disordered" evidence="4">
    <location>
        <begin position="147"/>
        <end position="166"/>
    </location>
</feature>
<evidence type="ECO:0000256" key="1">
    <source>
        <dbReference type="ARBA" id="ARBA00023054"/>
    </source>
</evidence>
<sequence>MTTRKSPWWWWNSHVSPRNSKWLSENLEEMDRLVSEMLKLIEADGDSFAKKAQMYYLRRPELISHVEDFYRMYRSLAERYNNATMELSKNGSTELQSQSSVISIELGTDVTSASLPSSPHRTSEHKPSHFKPCSRAAGFDFFLGSGGNSDRSRKISDESSSESSSDSDYCKLIYAYENYNLEARIIELENELREAKDKLRENRNGFKEQCELLLNREDLDLSSTKLMANQGVLAVNNFNALAKHIEEMEVDMPDFKGEFEQLKEEIKAAVEQFELEISRRDHAIREYKMWLGAIMNKYVQDDSSLESEQKSLIAAVKADEEEVIQDKSAPEIKTLERVQMIRDMVTMGRHPSNRTLQREKSLVEAQLSSLMTSINCYEIKLQVLEERIKQLEAEKSNVYTESEKRITELEDEIFEFKVTINTLTAEKEELSAQVSKLENDAKARKDESSKFEDHPHKWHEEHNKLTQQVKDAQKASISLTYRVKELEEKVHNQELLIMDSAEEKREAIRQLCFSLEHYRVGYLQLRQMLQMQHRRPAVMVT</sequence>
<feature type="domain" description="NAB" evidence="5">
    <location>
        <begin position="6"/>
        <end position="87"/>
    </location>
</feature>
<evidence type="ECO:0000313" key="6">
    <source>
        <dbReference type="EMBL" id="KAG0500593.1"/>
    </source>
</evidence>
<evidence type="ECO:0000256" key="2">
    <source>
        <dbReference type="ARBA" id="ARBA00038006"/>
    </source>
</evidence>
<dbReference type="AlphaFoldDB" id="A0A835S123"/>
<evidence type="ECO:0000256" key="4">
    <source>
        <dbReference type="SAM" id="MobiDB-lite"/>
    </source>
</evidence>
<name>A0A835S123_VANPL</name>
<evidence type="ECO:0000313" key="7">
    <source>
        <dbReference type="Proteomes" id="UP000639772"/>
    </source>
</evidence>
<dbReference type="Pfam" id="PF07765">
    <property type="entry name" value="KIP1"/>
    <property type="match status" value="1"/>
</dbReference>
<dbReference type="OrthoDB" id="1877257at2759"/>
<feature type="region of interest" description="Disordered" evidence="4">
    <location>
        <begin position="438"/>
        <end position="465"/>
    </location>
</feature>
<accession>A0A835S123</accession>
<feature type="coiled-coil region" evidence="3">
    <location>
        <begin position="245"/>
        <end position="276"/>
    </location>
</feature>
<feature type="coiled-coil region" evidence="3">
    <location>
        <begin position="178"/>
        <end position="216"/>
    </location>
</feature>
<comment type="similarity">
    <text evidence="2">Belongs to the NET family.</text>
</comment>
<dbReference type="Proteomes" id="UP000639772">
    <property type="component" value="Chromosome 1"/>
</dbReference>
<keyword evidence="1 3" id="KW-0175">Coiled coil</keyword>
<dbReference type="EMBL" id="JADCNM010000001">
    <property type="protein sequence ID" value="KAG0500593.1"/>
    <property type="molecule type" value="Genomic_DNA"/>
</dbReference>
<reference evidence="6 7" key="1">
    <citation type="journal article" date="2020" name="Nat. Food">
        <title>A phased Vanilla planifolia genome enables genetic improvement of flavour and production.</title>
        <authorList>
            <person name="Hasing T."/>
            <person name="Tang H."/>
            <person name="Brym M."/>
            <person name="Khazi F."/>
            <person name="Huang T."/>
            <person name="Chambers A.H."/>
        </authorList>
    </citation>
    <scope>NUCLEOTIDE SEQUENCE [LARGE SCALE GENOMIC DNA]</scope>
    <source>
        <tissue evidence="6">Leaf</tissue>
    </source>
</reference>
<dbReference type="InterPro" id="IPR051861">
    <property type="entry name" value="NET_actin-binding_domain"/>
</dbReference>
<comment type="caution">
    <text evidence="6">The sequence shown here is derived from an EMBL/GenBank/DDBJ whole genome shotgun (WGS) entry which is preliminary data.</text>
</comment>
<dbReference type="PANTHER" id="PTHR32258">
    <property type="entry name" value="PROTEIN NETWORKED 4A"/>
    <property type="match status" value="1"/>
</dbReference>
<dbReference type="PROSITE" id="PS51774">
    <property type="entry name" value="NAB"/>
    <property type="match status" value="1"/>
</dbReference>
<evidence type="ECO:0000256" key="3">
    <source>
        <dbReference type="SAM" id="Coils"/>
    </source>
</evidence>